<protein>
    <submittedName>
        <fullName evidence="3">Integrase</fullName>
    </submittedName>
</protein>
<reference evidence="4" key="1">
    <citation type="submission" date="2017-02" db="EMBL/GenBank/DDBJ databases">
        <title>Delineation of Paenibacillus larvae strains originating from foulbrood outbreaks.</title>
        <authorList>
            <person name="Beims H."/>
            <person name="Bunk B."/>
            <person name="Sproeer C."/>
            <person name="Mohr K.I."/>
            <person name="Pradella S."/>
            <person name="Guenther G."/>
            <person name="Rohde M."/>
            <person name="von der Ohe W."/>
            <person name="Steinert M."/>
        </authorList>
    </citation>
    <scope>NUCLEOTIDE SEQUENCE [LARGE SCALE GENOMIC DNA]</scope>
    <source>
        <strain evidence="4">Eric_III</strain>
    </source>
</reference>
<evidence type="ECO:0000259" key="2">
    <source>
        <dbReference type="PROSITE" id="PS51898"/>
    </source>
</evidence>
<keyword evidence="1" id="KW-0233">DNA recombination</keyword>
<dbReference type="STRING" id="147375.BXP28_18990"/>
<dbReference type="PROSITE" id="PS51898">
    <property type="entry name" value="TYR_RECOMBINASE"/>
    <property type="match status" value="1"/>
</dbReference>
<dbReference type="GO" id="GO:0015074">
    <property type="term" value="P:DNA integration"/>
    <property type="evidence" value="ECO:0007669"/>
    <property type="project" value="InterPro"/>
</dbReference>
<name>A0A2L1TVG7_9BACL</name>
<dbReference type="SUPFAM" id="SSF56349">
    <property type="entry name" value="DNA breaking-rejoining enzymes"/>
    <property type="match status" value="1"/>
</dbReference>
<dbReference type="GO" id="GO:0003677">
    <property type="term" value="F:DNA binding"/>
    <property type="evidence" value="ECO:0007669"/>
    <property type="project" value="InterPro"/>
</dbReference>
<evidence type="ECO:0000256" key="1">
    <source>
        <dbReference type="ARBA" id="ARBA00023172"/>
    </source>
</evidence>
<dbReference type="Proteomes" id="UP000239833">
    <property type="component" value="Chromosome"/>
</dbReference>
<dbReference type="Gene3D" id="1.10.443.10">
    <property type="entry name" value="Intergrase catalytic core"/>
    <property type="match status" value="1"/>
</dbReference>
<dbReference type="GO" id="GO:0006310">
    <property type="term" value="P:DNA recombination"/>
    <property type="evidence" value="ECO:0007669"/>
    <property type="project" value="UniProtKB-KW"/>
</dbReference>
<accession>A0A2L1TVG7</accession>
<dbReference type="InterPro" id="IPR011010">
    <property type="entry name" value="DNA_brk_join_enz"/>
</dbReference>
<proteinExistence type="predicted"/>
<dbReference type="InterPro" id="IPR002104">
    <property type="entry name" value="Integrase_catalytic"/>
</dbReference>
<dbReference type="AlphaFoldDB" id="A0A2L1TVG7"/>
<dbReference type="Pfam" id="PF00589">
    <property type="entry name" value="Phage_integrase"/>
    <property type="match status" value="1"/>
</dbReference>
<sequence>MKIAGLNKELLELTPHSLRHTHTSLLAEAGVSLPEVMERLGHKDEDTIKNIYLHVTKEMKKEASQKFARLMENL</sequence>
<gene>
    <name evidence="3" type="ORF">ERICIII_00419</name>
</gene>
<organism evidence="3 4">
    <name type="scientific">Paenibacillus larvae subsp. larvae</name>
    <dbReference type="NCBI Taxonomy" id="147375"/>
    <lineage>
        <taxon>Bacteria</taxon>
        <taxon>Bacillati</taxon>
        <taxon>Bacillota</taxon>
        <taxon>Bacilli</taxon>
        <taxon>Bacillales</taxon>
        <taxon>Paenibacillaceae</taxon>
        <taxon>Paenibacillus</taxon>
    </lineage>
</organism>
<dbReference type="EMBL" id="CP019655">
    <property type="protein sequence ID" value="AVF24655.1"/>
    <property type="molecule type" value="Genomic_DNA"/>
</dbReference>
<evidence type="ECO:0000313" key="4">
    <source>
        <dbReference type="Proteomes" id="UP000239833"/>
    </source>
</evidence>
<dbReference type="InterPro" id="IPR013762">
    <property type="entry name" value="Integrase-like_cat_sf"/>
</dbReference>
<evidence type="ECO:0000313" key="3">
    <source>
        <dbReference type="EMBL" id="AVF24655.1"/>
    </source>
</evidence>
<feature type="domain" description="Tyr recombinase" evidence="2">
    <location>
        <begin position="1"/>
        <end position="65"/>
    </location>
</feature>